<dbReference type="EMBL" id="ML991784">
    <property type="protein sequence ID" value="KAF2236518.1"/>
    <property type="molecule type" value="Genomic_DNA"/>
</dbReference>
<feature type="region of interest" description="Disordered" evidence="1">
    <location>
        <begin position="130"/>
        <end position="178"/>
    </location>
</feature>
<name>A0A6A6HFA7_VIRVR</name>
<proteinExistence type="predicted"/>
<dbReference type="AlphaFoldDB" id="A0A6A6HFA7"/>
<protein>
    <submittedName>
        <fullName evidence="2">Uncharacterized protein</fullName>
    </submittedName>
</protein>
<feature type="compositionally biased region" description="Basic and acidic residues" evidence="1">
    <location>
        <begin position="158"/>
        <end position="175"/>
    </location>
</feature>
<evidence type="ECO:0000313" key="3">
    <source>
        <dbReference type="Proteomes" id="UP000800092"/>
    </source>
</evidence>
<sequence>MVPKITELDFGCHTGNGAFLSVGKALSLIPNHEAFQHSVKAEVVQFSYLQAKEMQNPQALCNTTEFEDATKIRGRKGPANRDARYSNFNLPCPQTVRERPYPICPARDPACTPAKTHHPRFVLYSPFRAGQANGRREEQADTKNQGGEMKSGGVEGQRGGRDGAEYRDILPRKEQAAPTSCQDTLTLVAIR</sequence>
<keyword evidence="3" id="KW-1185">Reference proteome</keyword>
<gene>
    <name evidence="2" type="ORF">EV356DRAFT_512743</name>
</gene>
<evidence type="ECO:0000256" key="1">
    <source>
        <dbReference type="SAM" id="MobiDB-lite"/>
    </source>
</evidence>
<accession>A0A6A6HFA7</accession>
<reference evidence="2" key="1">
    <citation type="journal article" date="2020" name="Stud. Mycol.">
        <title>101 Dothideomycetes genomes: a test case for predicting lifestyles and emergence of pathogens.</title>
        <authorList>
            <person name="Haridas S."/>
            <person name="Albert R."/>
            <person name="Binder M."/>
            <person name="Bloem J."/>
            <person name="Labutti K."/>
            <person name="Salamov A."/>
            <person name="Andreopoulos B."/>
            <person name="Baker S."/>
            <person name="Barry K."/>
            <person name="Bills G."/>
            <person name="Bluhm B."/>
            <person name="Cannon C."/>
            <person name="Castanera R."/>
            <person name="Culley D."/>
            <person name="Daum C."/>
            <person name="Ezra D."/>
            <person name="Gonzalez J."/>
            <person name="Henrissat B."/>
            <person name="Kuo A."/>
            <person name="Liang C."/>
            <person name="Lipzen A."/>
            <person name="Lutzoni F."/>
            <person name="Magnuson J."/>
            <person name="Mondo S."/>
            <person name="Nolan M."/>
            <person name="Ohm R."/>
            <person name="Pangilinan J."/>
            <person name="Park H.-J."/>
            <person name="Ramirez L."/>
            <person name="Alfaro M."/>
            <person name="Sun H."/>
            <person name="Tritt A."/>
            <person name="Yoshinaga Y."/>
            <person name="Zwiers L.-H."/>
            <person name="Turgeon B."/>
            <person name="Goodwin S."/>
            <person name="Spatafora J."/>
            <person name="Crous P."/>
            <person name="Grigoriev I."/>
        </authorList>
    </citation>
    <scope>NUCLEOTIDE SEQUENCE</scope>
    <source>
        <strain evidence="2">Tuck. ex Michener</strain>
    </source>
</reference>
<dbReference type="Proteomes" id="UP000800092">
    <property type="component" value="Unassembled WGS sequence"/>
</dbReference>
<organism evidence="2 3">
    <name type="scientific">Viridothelium virens</name>
    <name type="common">Speckled blister lichen</name>
    <name type="synonym">Trypethelium virens</name>
    <dbReference type="NCBI Taxonomy" id="1048519"/>
    <lineage>
        <taxon>Eukaryota</taxon>
        <taxon>Fungi</taxon>
        <taxon>Dikarya</taxon>
        <taxon>Ascomycota</taxon>
        <taxon>Pezizomycotina</taxon>
        <taxon>Dothideomycetes</taxon>
        <taxon>Dothideomycetes incertae sedis</taxon>
        <taxon>Trypetheliales</taxon>
        <taxon>Trypetheliaceae</taxon>
        <taxon>Viridothelium</taxon>
    </lineage>
</organism>
<evidence type="ECO:0000313" key="2">
    <source>
        <dbReference type="EMBL" id="KAF2236518.1"/>
    </source>
</evidence>